<evidence type="ECO:0000256" key="1">
    <source>
        <dbReference type="ARBA" id="ARBA00000085"/>
    </source>
</evidence>
<dbReference type="InterPro" id="IPR005467">
    <property type="entry name" value="His_kinase_dom"/>
</dbReference>
<dbReference type="InterPro" id="IPR029151">
    <property type="entry name" value="Sensor-like_sf"/>
</dbReference>
<keyword evidence="6" id="KW-0597">Phosphoprotein</keyword>
<keyword evidence="20" id="KW-1185">Reference proteome</keyword>
<dbReference type="FunFam" id="1.10.287.130:FF:000049">
    <property type="entry name" value="C4-dicarboxylate transport sensor protein DctB"/>
    <property type="match status" value="1"/>
</dbReference>
<evidence type="ECO:0000256" key="2">
    <source>
        <dbReference type="ARBA" id="ARBA00004429"/>
    </source>
</evidence>
<dbReference type="InterPro" id="IPR004358">
    <property type="entry name" value="Sig_transdc_His_kin-like_C"/>
</dbReference>
<dbReference type="GO" id="GO:0005524">
    <property type="term" value="F:ATP binding"/>
    <property type="evidence" value="ECO:0007669"/>
    <property type="project" value="UniProtKB-KW"/>
</dbReference>
<keyword evidence="5" id="KW-0997">Cell inner membrane</keyword>
<evidence type="ECO:0000256" key="13">
    <source>
        <dbReference type="ARBA" id="ARBA00023012"/>
    </source>
</evidence>
<keyword evidence="13" id="KW-0902">Two-component regulatory system</keyword>
<dbReference type="GO" id="GO:0005886">
    <property type="term" value="C:plasma membrane"/>
    <property type="evidence" value="ECO:0007669"/>
    <property type="project" value="UniProtKB-SubCell"/>
</dbReference>
<evidence type="ECO:0000256" key="4">
    <source>
        <dbReference type="ARBA" id="ARBA00022475"/>
    </source>
</evidence>
<comment type="catalytic activity">
    <reaction evidence="1">
        <text>ATP + protein L-histidine = ADP + protein N-phospho-L-histidine.</text>
        <dbReference type="EC" id="2.7.13.3"/>
    </reaction>
</comment>
<dbReference type="OrthoDB" id="9772100at2"/>
<dbReference type="PANTHER" id="PTHR43065:SF46">
    <property type="entry name" value="C4-DICARBOXYLATE TRANSPORT SENSOR PROTEIN DCTB"/>
    <property type="match status" value="1"/>
</dbReference>
<dbReference type="Gene3D" id="6.10.250.3020">
    <property type="match status" value="1"/>
</dbReference>
<dbReference type="Gene3D" id="3.30.565.10">
    <property type="entry name" value="Histidine kinase-like ATPase, C-terminal domain"/>
    <property type="match status" value="1"/>
</dbReference>
<evidence type="ECO:0000256" key="7">
    <source>
        <dbReference type="ARBA" id="ARBA00022679"/>
    </source>
</evidence>
<dbReference type="InterPro" id="IPR003661">
    <property type="entry name" value="HisK_dim/P_dom"/>
</dbReference>
<dbReference type="AlphaFoldDB" id="A0A562BLP4"/>
<evidence type="ECO:0000259" key="18">
    <source>
        <dbReference type="PROSITE" id="PS50109"/>
    </source>
</evidence>
<accession>A0A562BLP4</accession>
<feature type="transmembrane region" description="Helical" evidence="17">
    <location>
        <begin position="327"/>
        <end position="346"/>
    </location>
</feature>
<dbReference type="Pfam" id="PF00512">
    <property type="entry name" value="HisKA"/>
    <property type="match status" value="1"/>
</dbReference>
<keyword evidence="11" id="KW-0067">ATP-binding</keyword>
<dbReference type="CDD" id="cd00082">
    <property type="entry name" value="HisKA"/>
    <property type="match status" value="1"/>
</dbReference>
<dbReference type="InterPro" id="IPR003594">
    <property type="entry name" value="HATPase_dom"/>
</dbReference>
<keyword evidence="9" id="KW-0547">Nucleotide-binding</keyword>
<dbReference type="SUPFAM" id="SSF55874">
    <property type="entry name" value="ATPase domain of HSP90 chaperone/DNA topoisomerase II/histidine kinase"/>
    <property type="match status" value="1"/>
</dbReference>
<evidence type="ECO:0000256" key="6">
    <source>
        <dbReference type="ARBA" id="ARBA00022553"/>
    </source>
</evidence>
<gene>
    <name evidence="19" type="ORF">L602_002200000670</name>
</gene>
<feature type="transmembrane region" description="Helical" evidence="17">
    <location>
        <begin position="23"/>
        <end position="44"/>
    </location>
</feature>
<evidence type="ECO:0000256" key="3">
    <source>
        <dbReference type="ARBA" id="ARBA00012438"/>
    </source>
</evidence>
<dbReference type="EC" id="2.7.13.3" evidence="3"/>
<comment type="caution">
    <text evidence="19">The sequence shown here is derived from an EMBL/GenBank/DDBJ whole genome shotgun (WGS) entry which is preliminary data.</text>
</comment>
<dbReference type="SMART" id="SM00387">
    <property type="entry name" value="HATPase_c"/>
    <property type="match status" value="1"/>
</dbReference>
<dbReference type="GO" id="GO:0000155">
    <property type="term" value="F:phosphorelay sensor kinase activity"/>
    <property type="evidence" value="ECO:0007669"/>
    <property type="project" value="InterPro"/>
</dbReference>
<dbReference type="SMART" id="SM00388">
    <property type="entry name" value="HisKA"/>
    <property type="match status" value="1"/>
</dbReference>
<evidence type="ECO:0000256" key="10">
    <source>
        <dbReference type="ARBA" id="ARBA00022777"/>
    </source>
</evidence>
<keyword evidence="16" id="KW-0175">Coiled coil</keyword>
<dbReference type="SUPFAM" id="SSF47384">
    <property type="entry name" value="Homodimeric domain of signal transducing histidine kinase"/>
    <property type="match status" value="1"/>
</dbReference>
<evidence type="ECO:0000313" key="19">
    <source>
        <dbReference type="EMBL" id="TWG86012.1"/>
    </source>
</evidence>
<reference evidence="19 20" key="1">
    <citation type="submission" date="2019-07" db="EMBL/GenBank/DDBJ databases">
        <title>Genome sequencing of lignin-degrading bacterial isolates.</title>
        <authorList>
            <person name="Gladden J."/>
        </authorList>
    </citation>
    <scope>NUCLEOTIDE SEQUENCE [LARGE SCALE GENOMIC DNA]</scope>
    <source>
        <strain evidence="19 20">J11</strain>
    </source>
</reference>
<keyword evidence="10 19" id="KW-0418">Kinase</keyword>
<proteinExistence type="predicted"/>
<comment type="subcellular location">
    <subcellularLocation>
        <location evidence="2">Cell inner membrane</location>
        <topology evidence="2">Multi-pass membrane protein</topology>
    </subcellularLocation>
</comment>
<organism evidence="19 20">
    <name type="scientific">Cupriavidus gilardii J11</name>
    <dbReference type="NCBI Taxonomy" id="936133"/>
    <lineage>
        <taxon>Bacteria</taxon>
        <taxon>Pseudomonadati</taxon>
        <taxon>Pseudomonadota</taxon>
        <taxon>Betaproteobacteria</taxon>
        <taxon>Burkholderiales</taxon>
        <taxon>Burkholderiaceae</taxon>
        <taxon>Cupriavidus</taxon>
    </lineage>
</organism>
<dbReference type="PIRSF" id="PIRSF036431">
    <property type="entry name" value="STHK_DctB"/>
    <property type="match status" value="1"/>
</dbReference>
<sequence>MTSSPPSDPSAPYSPSRISPRRLAGFAIAAAFAVLLAAAVLYWVDRLAYRQGVDEVARRASRAAHFNVATLRRDLDKHRALPYVLAQDPDLHRAITQGGDARIAALDAKLQRLAEATGASVVYLLDRTGLTIAASNYLQQDSFVGENYRFRPYYQRAIASGAAEHFALGTRSRRPGLYLSHRLDDASGAALGVVVVKVEFNGLEQDWSHLPDPVLVTDPDGVVLLTSEPGWRFRALAPVAEPTARRLRQSLQFGEARFEPLPLDRPPARGAADRGGRGDLLRLAAPGRSPDERYVHTAMPVPSTSWTFHQLSPASATLAATRARMQAQAVVVLLLAYFGVGLVAYARRRVRRHNAQQAAVRAELQMRVRERTAALQAANDQLRAEMEERRQAEVRLHLAQEELVQANKLASLGQIAAGVAHEINQPVAAIRTYADNAGSYLERNEPDGARASLSRIGALTERIGAITGHLRAFARKGSGAVEPTAVDDAIDGALMLLGPRMRGLGVTLRRAGRHGLHVMAERLRLEQVLVNLLQNALDAVGDREAPRIDIAVRDAGPCIVIDIADNGPGIAPDIAQRLFTPFSTSKAEGLGLGLVISRDIVADFGGKLEHRAADSDGAIFTITLNRAP</sequence>
<evidence type="ECO:0000256" key="17">
    <source>
        <dbReference type="SAM" id="Phobius"/>
    </source>
</evidence>
<evidence type="ECO:0000256" key="8">
    <source>
        <dbReference type="ARBA" id="ARBA00022692"/>
    </source>
</evidence>
<evidence type="ECO:0000313" key="20">
    <source>
        <dbReference type="Proteomes" id="UP000318141"/>
    </source>
</evidence>
<dbReference type="Gene3D" id="1.10.287.130">
    <property type="match status" value="1"/>
</dbReference>
<keyword evidence="14 17" id="KW-0472">Membrane</keyword>
<evidence type="ECO:0000256" key="15">
    <source>
        <dbReference type="ARBA" id="ARBA00073143"/>
    </source>
</evidence>
<evidence type="ECO:0000256" key="5">
    <source>
        <dbReference type="ARBA" id="ARBA00022519"/>
    </source>
</evidence>
<dbReference type="PANTHER" id="PTHR43065">
    <property type="entry name" value="SENSOR HISTIDINE KINASE"/>
    <property type="match status" value="1"/>
</dbReference>
<evidence type="ECO:0000256" key="16">
    <source>
        <dbReference type="SAM" id="Coils"/>
    </source>
</evidence>
<evidence type="ECO:0000256" key="14">
    <source>
        <dbReference type="ARBA" id="ARBA00023136"/>
    </source>
</evidence>
<dbReference type="InterPro" id="IPR036097">
    <property type="entry name" value="HisK_dim/P_sf"/>
</dbReference>
<dbReference type="Proteomes" id="UP000318141">
    <property type="component" value="Unassembled WGS sequence"/>
</dbReference>
<feature type="domain" description="Histidine kinase" evidence="18">
    <location>
        <begin position="418"/>
        <end position="628"/>
    </location>
</feature>
<dbReference type="Pfam" id="PF02518">
    <property type="entry name" value="HATPase_c"/>
    <property type="match status" value="1"/>
</dbReference>
<evidence type="ECO:0000256" key="11">
    <source>
        <dbReference type="ARBA" id="ARBA00022840"/>
    </source>
</evidence>
<dbReference type="PROSITE" id="PS50109">
    <property type="entry name" value="HIS_KIN"/>
    <property type="match status" value="1"/>
</dbReference>
<evidence type="ECO:0000256" key="9">
    <source>
        <dbReference type="ARBA" id="ARBA00022741"/>
    </source>
</evidence>
<dbReference type="PRINTS" id="PR00344">
    <property type="entry name" value="BCTRLSENSOR"/>
</dbReference>
<name>A0A562BLP4_9BURK</name>
<keyword evidence="8 17" id="KW-0812">Transmembrane</keyword>
<dbReference type="Gene3D" id="3.30.450.20">
    <property type="entry name" value="PAS domain"/>
    <property type="match status" value="2"/>
</dbReference>
<keyword evidence="7" id="KW-0808">Transferase</keyword>
<feature type="coiled-coil region" evidence="16">
    <location>
        <begin position="361"/>
        <end position="409"/>
    </location>
</feature>
<evidence type="ECO:0000256" key="12">
    <source>
        <dbReference type="ARBA" id="ARBA00022989"/>
    </source>
</evidence>
<keyword evidence="4" id="KW-1003">Cell membrane</keyword>
<protein>
    <recommendedName>
        <fullName evidence="15">C4-dicarboxylate transport sensor protein DctB</fullName>
        <ecNumber evidence="3">2.7.13.3</ecNumber>
    </recommendedName>
</protein>
<keyword evidence="12 17" id="KW-1133">Transmembrane helix</keyword>
<dbReference type="InterPro" id="IPR017055">
    <property type="entry name" value="Sig_transdc_His_kinase_DctB"/>
</dbReference>
<dbReference type="EMBL" id="VLJN01000015">
    <property type="protein sequence ID" value="TWG86012.1"/>
    <property type="molecule type" value="Genomic_DNA"/>
</dbReference>
<dbReference type="SUPFAM" id="SSF103190">
    <property type="entry name" value="Sensory domain-like"/>
    <property type="match status" value="1"/>
</dbReference>
<dbReference type="InterPro" id="IPR036890">
    <property type="entry name" value="HATPase_C_sf"/>
</dbReference>